<dbReference type="InterPro" id="IPR047678">
    <property type="entry name" value="YjiM-like"/>
</dbReference>
<proteinExistence type="inferred from homology"/>
<dbReference type="RefSeq" id="WP_181551542.1">
    <property type="nucleotide sequence ID" value="NZ_JACDUS010000005.1"/>
</dbReference>
<dbReference type="InterPro" id="IPR010327">
    <property type="entry name" value="FldB/FldC_alpha/beta"/>
</dbReference>
<evidence type="ECO:0000256" key="1">
    <source>
        <dbReference type="ARBA" id="ARBA00005806"/>
    </source>
</evidence>
<keyword evidence="3" id="KW-1185">Reference proteome</keyword>
<gene>
    <name evidence="2" type="ORF">HNR65_002232</name>
</gene>
<dbReference type="AlphaFoldDB" id="A0A7W0HLE7"/>
<organism evidence="2 3">
    <name type="scientific">Desulfosalsimonas propionicica</name>
    <dbReference type="NCBI Taxonomy" id="332175"/>
    <lineage>
        <taxon>Bacteria</taxon>
        <taxon>Pseudomonadati</taxon>
        <taxon>Thermodesulfobacteriota</taxon>
        <taxon>Desulfobacteria</taxon>
        <taxon>Desulfobacterales</taxon>
        <taxon>Desulfosalsimonadaceae</taxon>
        <taxon>Desulfosalsimonas</taxon>
    </lineage>
</organism>
<dbReference type="Gene3D" id="3.40.50.11900">
    <property type="match status" value="1"/>
</dbReference>
<name>A0A7W0HLE7_9BACT</name>
<comment type="caution">
    <text evidence="2">The sequence shown here is derived from an EMBL/GenBank/DDBJ whole genome shotgun (WGS) entry which is preliminary data.</text>
</comment>
<dbReference type="PANTHER" id="PTHR30548:SF6">
    <property type="entry name" value="DEHYDRATASE SUBUNIT YJIM-RELATED"/>
    <property type="match status" value="1"/>
</dbReference>
<protein>
    <submittedName>
        <fullName evidence="2">Benzoyl-CoA reductase/2-hydroxyglutaryl-CoA dehydratase subunit BcrC/BadD/HgdB</fullName>
    </submittedName>
</protein>
<dbReference type="Pfam" id="PF06050">
    <property type="entry name" value="HGD-D"/>
    <property type="match status" value="1"/>
</dbReference>
<dbReference type="Gene3D" id="3.40.50.11890">
    <property type="match status" value="1"/>
</dbReference>
<reference evidence="2 3" key="1">
    <citation type="submission" date="2020-07" db="EMBL/GenBank/DDBJ databases">
        <title>Genomic Encyclopedia of Type Strains, Phase IV (KMG-IV): sequencing the most valuable type-strain genomes for metagenomic binning, comparative biology and taxonomic classification.</title>
        <authorList>
            <person name="Goeker M."/>
        </authorList>
    </citation>
    <scope>NUCLEOTIDE SEQUENCE [LARGE SCALE GENOMIC DNA]</scope>
    <source>
        <strain evidence="2 3">DSM 17721</strain>
    </source>
</reference>
<evidence type="ECO:0000313" key="3">
    <source>
        <dbReference type="Proteomes" id="UP000525298"/>
    </source>
</evidence>
<dbReference type="PANTHER" id="PTHR30548">
    <property type="entry name" value="2-HYDROXYGLUTARYL-COA DEHYDRATASE, D-COMPONENT-RELATED"/>
    <property type="match status" value="1"/>
</dbReference>
<accession>A0A7W0HLE7</accession>
<evidence type="ECO:0000313" key="2">
    <source>
        <dbReference type="EMBL" id="MBA2881901.1"/>
    </source>
</evidence>
<sequence length="395" mass="43817">MSSNAPTEPLMNDGLDSEPPAKRALQYVLQKKEEGWPVAGIYCGYAPIELMQAMKIVPALLCAFSRVPIESAEEVLPANLCPLIKSSYGFIREGTCPFFSAADVVVAETTCDGKKKMFELIAELRPLHVMDLPQMPEQNEAKAVWRQMIVRLKNFLERQTGRSATEEQIEEAISWSNRKNRLARKIFEYAALCPPVISRKEIYDISFLAMPSTGFDVIPLLEEKLEKLEKRKQAGRYFGTPDAPRVLVTGCPIGGDATKIFRVIEEAGGVVVAPDSCTGTKTFNNDIAENTGDPIGALAERYLKIPCACMTPNTGRMTALSKLIETYRPDVVVDFILQACHGYNVESRRIADHVKNHHGLPFLKVETDYSDADTGQLKTRIEALFETLPKAADAN</sequence>
<dbReference type="EMBL" id="JACDUS010000005">
    <property type="protein sequence ID" value="MBA2881901.1"/>
    <property type="molecule type" value="Genomic_DNA"/>
</dbReference>
<dbReference type="NCBIfam" id="NF040772">
    <property type="entry name" value="double_cubane"/>
    <property type="match status" value="1"/>
</dbReference>
<comment type="similarity">
    <text evidence="1">Belongs to the FldB/FldC dehydratase alpha/beta subunit family.</text>
</comment>
<dbReference type="Proteomes" id="UP000525298">
    <property type="component" value="Unassembled WGS sequence"/>
</dbReference>